<feature type="compositionally biased region" description="Polar residues" evidence="1">
    <location>
        <begin position="23"/>
        <end position="41"/>
    </location>
</feature>
<feature type="region of interest" description="Disordered" evidence="1">
    <location>
        <begin position="23"/>
        <end position="65"/>
    </location>
</feature>
<evidence type="ECO:0000313" key="3">
    <source>
        <dbReference type="RefSeq" id="XP_032318625.1"/>
    </source>
</evidence>
<feature type="region of interest" description="Disordered" evidence="1">
    <location>
        <begin position="264"/>
        <end position="295"/>
    </location>
</feature>
<dbReference type="CTD" id="80863"/>
<reference evidence="3" key="1">
    <citation type="submission" date="2025-08" db="UniProtKB">
        <authorList>
            <consortium name="RefSeq"/>
        </authorList>
    </citation>
    <scope>IDENTIFICATION</scope>
    <source>
        <tissue evidence="3">Ear skin</tissue>
    </source>
</reference>
<protein>
    <submittedName>
        <fullName evidence="3">Proline-rich transmembrane protein 1 isoform X1</fullName>
    </submittedName>
</protein>
<feature type="region of interest" description="Disordered" evidence="1">
    <location>
        <begin position="500"/>
        <end position="519"/>
    </location>
</feature>
<name>A0A8B8RMS9_CAMFR</name>
<feature type="compositionally biased region" description="Gly residues" evidence="1">
    <location>
        <begin position="169"/>
        <end position="178"/>
    </location>
</feature>
<keyword evidence="3" id="KW-0472">Membrane</keyword>
<organism evidence="2 3">
    <name type="scientific">Camelus ferus</name>
    <name type="common">Wild bactrian camel</name>
    <name type="synonym">Camelus bactrianus ferus</name>
    <dbReference type="NCBI Taxonomy" id="419612"/>
    <lineage>
        <taxon>Eukaryota</taxon>
        <taxon>Metazoa</taxon>
        <taxon>Chordata</taxon>
        <taxon>Craniata</taxon>
        <taxon>Vertebrata</taxon>
        <taxon>Euteleostomi</taxon>
        <taxon>Mammalia</taxon>
        <taxon>Eutheria</taxon>
        <taxon>Laurasiatheria</taxon>
        <taxon>Artiodactyla</taxon>
        <taxon>Tylopoda</taxon>
        <taxon>Camelidae</taxon>
        <taxon>Camelus</taxon>
    </lineage>
</organism>
<evidence type="ECO:0000256" key="1">
    <source>
        <dbReference type="SAM" id="MobiDB-lite"/>
    </source>
</evidence>
<dbReference type="Proteomes" id="UP000694856">
    <property type="component" value="Chromosome 20"/>
</dbReference>
<feature type="region of interest" description="Disordered" evidence="1">
    <location>
        <begin position="446"/>
        <end position="493"/>
    </location>
</feature>
<keyword evidence="3" id="KW-0812">Transmembrane</keyword>
<feature type="compositionally biased region" description="Polar residues" evidence="1">
    <location>
        <begin position="461"/>
        <end position="477"/>
    </location>
</feature>
<sequence>MTAGRGGCSGSRLAVTSGAFPSNRASVLRNSGPRQEGQWNNPLRPKSGGGNRRSDLFRAAERGRSSKHILGTERWPLQALRYQRLGGPISRLIHPTSQFRRPATEHGALSPGRRWGNKLGKGELLIYTSVVSSWTRSGRTAPENDCFSPTRLAWSCLPPCFHDNSKGAQTGGLNAGVRGGERPRGGDSLRGSTAPAAARRRRPAPAGALSYYPGPGLRGAHAHGSGRHAATGRLRSPWLPLTAAALHCLRASLPGGHALCRRNPGGNGSNLHTPPATPGPGPGPSGAKAPAARLHAHRSADHHLLLLAYGHHCHLQGSAGTHGLGPRRHGVSRDRFTRGPELLLHLPGRGHSSHGAVYHPHRSHHHRCAAPRELLGSVRMPPAQPHPAPLDLPSAFYRQAADPMGALRTRFWGHRTSLHPKLGLHGNSRLVSTLRIQFLRNLAKTHTNRDTASRDPCQILGPQSLQAPTPSKCSTPSRAPWVTAPQPGDWSLKPRLLHRLRPSSDKTPPPGRQAPPSFFPCGVIQSGDWVCGARPRPQTDRLLPFSWRKSRTRG</sequence>
<dbReference type="RefSeq" id="XP_032318625.1">
    <property type="nucleotide sequence ID" value="XM_032462734.1"/>
</dbReference>
<gene>
    <name evidence="3" type="primary">PRRT1</name>
</gene>
<feature type="region of interest" description="Disordered" evidence="1">
    <location>
        <begin position="343"/>
        <end position="368"/>
    </location>
</feature>
<dbReference type="AlphaFoldDB" id="A0A8B8RMS9"/>
<accession>A0A8B8RMS9</accession>
<feature type="compositionally biased region" description="Basic residues" evidence="1">
    <location>
        <begin position="359"/>
        <end position="368"/>
    </location>
</feature>
<evidence type="ECO:0000313" key="2">
    <source>
        <dbReference type="Proteomes" id="UP000694856"/>
    </source>
</evidence>
<feature type="region of interest" description="Disordered" evidence="1">
    <location>
        <begin position="169"/>
        <end position="209"/>
    </location>
</feature>
<proteinExistence type="predicted"/>
<keyword evidence="2" id="KW-1185">Reference proteome</keyword>
<feature type="compositionally biased region" description="Basic and acidic residues" evidence="1">
    <location>
        <begin position="52"/>
        <end position="64"/>
    </location>
</feature>
<dbReference type="GeneID" id="102507057"/>